<organism evidence="4 5">
    <name type="scientific">Chanos chanos</name>
    <name type="common">Milkfish</name>
    <name type="synonym">Mugil chanos</name>
    <dbReference type="NCBI Taxonomy" id="29144"/>
    <lineage>
        <taxon>Eukaryota</taxon>
        <taxon>Metazoa</taxon>
        <taxon>Chordata</taxon>
        <taxon>Craniata</taxon>
        <taxon>Vertebrata</taxon>
        <taxon>Euteleostomi</taxon>
        <taxon>Actinopterygii</taxon>
        <taxon>Neopterygii</taxon>
        <taxon>Teleostei</taxon>
        <taxon>Ostariophysi</taxon>
        <taxon>Gonorynchiformes</taxon>
        <taxon>Chanidae</taxon>
        <taxon>Chanos</taxon>
    </lineage>
</organism>
<dbReference type="InterPro" id="IPR011990">
    <property type="entry name" value="TPR-like_helical_dom_sf"/>
</dbReference>
<feature type="region of interest" description="Disordered" evidence="2">
    <location>
        <begin position="1"/>
        <end position="33"/>
    </location>
</feature>
<dbReference type="Gene3D" id="1.25.40.10">
    <property type="entry name" value="Tetratricopeptide repeat domain"/>
    <property type="match status" value="1"/>
</dbReference>
<dbReference type="PROSITE" id="PS51823">
    <property type="entry name" value="CLU"/>
    <property type="match status" value="1"/>
</dbReference>
<dbReference type="GO" id="GO:0048312">
    <property type="term" value="P:intracellular distribution of mitochondria"/>
    <property type="evidence" value="ECO:0007669"/>
    <property type="project" value="TreeGrafter"/>
</dbReference>
<dbReference type="InterPro" id="IPR025697">
    <property type="entry name" value="CLU_dom"/>
</dbReference>
<feature type="compositionally biased region" description="Polar residues" evidence="2">
    <location>
        <begin position="1315"/>
        <end position="1329"/>
    </location>
</feature>
<feature type="domain" description="Clu" evidence="3">
    <location>
        <begin position="324"/>
        <end position="566"/>
    </location>
</feature>
<dbReference type="InterPro" id="IPR033646">
    <property type="entry name" value="CLU-central"/>
</dbReference>
<dbReference type="InParanoid" id="A0A6J2VBN9"/>
<dbReference type="Pfam" id="PF13236">
    <property type="entry name" value="CLU"/>
    <property type="match status" value="1"/>
</dbReference>
<feature type="compositionally biased region" description="Acidic residues" evidence="2">
    <location>
        <begin position="581"/>
        <end position="591"/>
    </location>
</feature>
<dbReference type="OrthoDB" id="1414216at2759"/>
<feature type="compositionally biased region" description="Basic and acidic residues" evidence="2">
    <location>
        <begin position="1258"/>
        <end position="1281"/>
    </location>
</feature>
<sequence length="1380" mass="151227">MRDTAKRGNGGHAIVDVHPTNGKRTSGLKQEEDGSFPVKVQGAGVDPFELQVHGFWLVQDALLSIMGKEEVAPRTSLSLALSGVVLDPLAELQSIKGFKAGVTFRLVEELYTPRSAQAHLARVQEILRAPSPQDSLREGRSPSFLNTLTQTTDSPSPAHSTKGKRSGANNKTEPPAELPSPPDYILPGVSERPPLTTLLPSTSNNEVPSCLLDLSLSNWNPPPGSRKLQGDFLYISVRTLEGQHYEITSCTRGFFLNRSTMEMFDPRPAPSSQLCHCLTDLLSQISPKFKHNFVALRHRSTLPAIEAMPTPYPTLCWLGPSTLHSHKNDYSHKLGLEQLNAQAPDWNEELQAARDLPQTTLEERLQRERTLLQVNSAFVWGLAQAAEKVVDGYVDPVNAGSEDPAFLWGGLFLNAGGAGGEWLGGERGRKAAQRLELGGVQAYSDLEGDLQALHTLPTALADYRGVRLSAQGLAPGLHGPDQSGAPRGLLYGYSAGIQENPARRKLLELLAQAAKALSLQRHSVVGPTGHQLPLFTSSDAQGLLGADGRYYLLDVFRTMPADVNFQPGEEDGGGKEGGEKEVEEEEEEEEEERKQQGEDGDVSSFPRRYPHGLCRLRPELVKAFVQHKHSQFTTRVRERMEENGGVEECVKPGDSRGTDAVRGACKDVGSLSDIIFEMRFNPNVFSPGVEFHPSDSGAVSLQKKLLREAATFIINDQIPAFIKECLCGSEMPVDGATLRQAMHQRGINLRYLGQLISSISQSDQKDQLRHITRLAYSEVVMRCARRVFNSYIQGVEVSSLSAAVSHFLCCLLVPHFSPASNGEESKKRSKRRGRGGGAASDSPAWSALSGNELWSLICQDAVETYGLKQGLGTTVDHLVEKYGVQKIALLRELCLKIGIQLRLREYVLDNRNKAPISPDDVLNILPVVKHLTMTTSDASRVFRSAQNSLQKGLLEQAYEQLKEASYLFGRVCDDLNPEACHCLSLLAKVAYIQGHPAEARSIQLKVVVISERVLGFDHPNTIQQYALLSVYMFAGGEIALALRCLYRARLLMLLVHGEDHPYIATLDSSLGLVLQGEQSLQYLQNALKLNISFRGAMDQQTALNHHLLAQRMCVVGDYRGAMNHEREALNAFQNQWGQNHPQTKCSSDFLSAITQQAVRVERSIRQGGAEASEMATPENLCPSTETTLEQLALVNGILKTSYSTRILEFKEKLKERRAAQEAAKAKEELSEGTNGEKAEEPTANDEAVAEEAASGDGLVKEETNGNAENHQEESDSLEPKSDQPQTNGHIESNLQNGHSITSDTDEEEEGPITAKDQSGLPNGTTPESQSEPKKTVITPQDDQSEPLPTKHLLMQNGAENEIPAANDKPITVETDSTVDQ</sequence>
<evidence type="ECO:0000256" key="1">
    <source>
        <dbReference type="ARBA" id="ARBA00022490"/>
    </source>
</evidence>
<feature type="compositionally biased region" description="Basic and acidic residues" evidence="2">
    <location>
        <begin position="1220"/>
        <end position="1240"/>
    </location>
</feature>
<feature type="compositionally biased region" description="Polar residues" evidence="2">
    <location>
        <begin position="1282"/>
        <end position="1302"/>
    </location>
</feature>
<dbReference type="GeneID" id="115811306"/>
<dbReference type="SUPFAM" id="SSF103107">
    <property type="entry name" value="Hypothetical protein c14orf129, hspc210"/>
    <property type="match status" value="1"/>
</dbReference>
<feature type="compositionally biased region" description="Polar residues" evidence="2">
    <location>
        <begin position="143"/>
        <end position="159"/>
    </location>
</feature>
<name>A0A6J2VBN9_CHACN</name>
<keyword evidence="1" id="KW-0963">Cytoplasm</keyword>
<dbReference type="GO" id="GO:0003729">
    <property type="term" value="F:mRNA binding"/>
    <property type="evidence" value="ECO:0007669"/>
    <property type="project" value="TreeGrafter"/>
</dbReference>
<dbReference type="SUPFAM" id="SSF48452">
    <property type="entry name" value="TPR-like"/>
    <property type="match status" value="1"/>
</dbReference>
<reference evidence="5" key="1">
    <citation type="submission" date="2025-08" db="UniProtKB">
        <authorList>
            <consortium name="RefSeq"/>
        </authorList>
    </citation>
    <scope>IDENTIFICATION</scope>
</reference>
<evidence type="ECO:0000313" key="5">
    <source>
        <dbReference type="RefSeq" id="XP_030629322.1"/>
    </source>
</evidence>
<feature type="region of interest" description="Disordered" evidence="2">
    <location>
        <begin position="563"/>
        <end position="607"/>
    </location>
</feature>
<dbReference type="InterPro" id="IPR027523">
    <property type="entry name" value="CLU_prot"/>
</dbReference>
<accession>A0A6J2VBN9</accession>
<evidence type="ECO:0000259" key="3">
    <source>
        <dbReference type="PROSITE" id="PS51823"/>
    </source>
</evidence>
<dbReference type="Pfam" id="PF13374">
    <property type="entry name" value="TPR_10"/>
    <property type="match status" value="1"/>
</dbReference>
<dbReference type="PANTHER" id="PTHR12601">
    <property type="entry name" value="EUKARYOTIC TRANSLATION INITIATION FACTOR 3 SUBUNIT EIF-3"/>
    <property type="match status" value="1"/>
</dbReference>
<dbReference type="PANTHER" id="PTHR12601:SF41">
    <property type="entry name" value="CLUSTERED MITOCHONDRIA PROTEIN HOMOLOG"/>
    <property type="match status" value="1"/>
</dbReference>
<feature type="region of interest" description="Disordered" evidence="2">
    <location>
        <begin position="1220"/>
        <end position="1380"/>
    </location>
</feature>
<dbReference type="Gene3D" id="3.30.2280.10">
    <property type="entry name" value="Hypothetical protein (hspc210)"/>
    <property type="match status" value="1"/>
</dbReference>
<evidence type="ECO:0000313" key="4">
    <source>
        <dbReference type="Proteomes" id="UP000504632"/>
    </source>
</evidence>
<dbReference type="Proteomes" id="UP000504632">
    <property type="component" value="Chromosome 1"/>
</dbReference>
<evidence type="ECO:0000256" key="2">
    <source>
        <dbReference type="SAM" id="MobiDB-lite"/>
    </source>
</evidence>
<dbReference type="RefSeq" id="XP_030629322.1">
    <property type="nucleotide sequence ID" value="XM_030773462.1"/>
</dbReference>
<dbReference type="CDD" id="cd15466">
    <property type="entry name" value="CLU-central"/>
    <property type="match status" value="1"/>
</dbReference>
<dbReference type="Pfam" id="PF12807">
    <property type="entry name" value="eIF3_p135"/>
    <property type="match status" value="1"/>
</dbReference>
<dbReference type="GO" id="GO:0005737">
    <property type="term" value="C:cytoplasm"/>
    <property type="evidence" value="ECO:0007669"/>
    <property type="project" value="TreeGrafter"/>
</dbReference>
<dbReference type="FunFam" id="3.30.2280.10:FF:000002">
    <property type="entry name" value="Clustered mitochondria protein homolog"/>
    <property type="match status" value="1"/>
</dbReference>
<proteinExistence type="predicted"/>
<feature type="region of interest" description="Disordered" evidence="2">
    <location>
        <begin position="819"/>
        <end position="845"/>
    </location>
</feature>
<feature type="region of interest" description="Disordered" evidence="2">
    <location>
        <begin position="129"/>
        <end position="196"/>
    </location>
</feature>
<protein>
    <submittedName>
        <fullName evidence="5">Clustered mitochondria protein homolog isoform X1</fullName>
    </submittedName>
</protein>
<keyword evidence="4" id="KW-1185">Reference proteome</keyword>
<dbReference type="InterPro" id="IPR023231">
    <property type="entry name" value="GSKIP_dom_sf"/>
</dbReference>
<gene>
    <name evidence="5" type="primary">LOC115811306</name>
</gene>